<organism evidence="23 24">
    <name type="scientific">Fluviispira multicolorata</name>
    <dbReference type="NCBI Taxonomy" id="2654512"/>
    <lineage>
        <taxon>Bacteria</taxon>
        <taxon>Pseudomonadati</taxon>
        <taxon>Bdellovibrionota</taxon>
        <taxon>Oligoflexia</taxon>
        <taxon>Silvanigrellales</taxon>
        <taxon>Silvanigrellaceae</taxon>
        <taxon>Fluviispira</taxon>
    </lineage>
</organism>
<dbReference type="EC" id="2.7.13.3" evidence="3"/>
<evidence type="ECO:0000256" key="7">
    <source>
        <dbReference type="ARBA" id="ARBA00022692"/>
    </source>
</evidence>
<dbReference type="SMART" id="SM00448">
    <property type="entry name" value="REC"/>
    <property type="match status" value="1"/>
</dbReference>
<evidence type="ECO:0000256" key="18">
    <source>
        <dbReference type="SAM" id="Coils"/>
    </source>
</evidence>
<proteinExistence type="predicted"/>
<evidence type="ECO:0000259" key="19">
    <source>
        <dbReference type="PROSITE" id="PS50109"/>
    </source>
</evidence>
<dbReference type="NCBIfam" id="TIGR00229">
    <property type="entry name" value="sensory_box"/>
    <property type="match status" value="1"/>
</dbReference>
<keyword evidence="8" id="KW-0547">Nucleotide-binding</keyword>
<evidence type="ECO:0000256" key="15">
    <source>
        <dbReference type="ARBA" id="ARBA00068150"/>
    </source>
</evidence>
<keyword evidence="10" id="KW-0067">ATP-binding</keyword>
<keyword evidence="24" id="KW-1185">Reference proteome</keyword>
<dbReference type="SUPFAM" id="SSF52172">
    <property type="entry name" value="CheY-like"/>
    <property type="match status" value="1"/>
</dbReference>
<dbReference type="Pfam" id="PF01590">
    <property type="entry name" value="GAF"/>
    <property type="match status" value="1"/>
</dbReference>
<keyword evidence="11" id="KW-1133">Transmembrane helix</keyword>
<dbReference type="SUPFAM" id="SSF47226">
    <property type="entry name" value="Histidine-containing phosphotransfer domain, HPT domain"/>
    <property type="match status" value="1"/>
</dbReference>
<dbReference type="InterPro" id="IPR036890">
    <property type="entry name" value="HATPase_C_sf"/>
</dbReference>
<keyword evidence="12" id="KW-0902">Two-component regulatory system</keyword>
<dbReference type="InterPro" id="IPR029016">
    <property type="entry name" value="GAF-like_dom_sf"/>
</dbReference>
<evidence type="ECO:0000256" key="2">
    <source>
        <dbReference type="ARBA" id="ARBA00004651"/>
    </source>
</evidence>
<dbReference type="Pfam" id="PF13426">
    <property type="entry name" value="PAS_9"/>
    <property type="match status" value="1"/>
</dbReference>
<dbReference type="SMART" id="SM00065">
    <property type="entry name" value="GAF"/>
    <property type="match status" value="1"/>
</dbReference>
<dbReference type="CDD" id="cd16922">
    <property type="entry name" value="HATPase_EvgS-ArcB-TorS-like"/>
    <property type="match status" value="1"/>
</dbReference>
<dbReference type="Gene3D" id="1.10.287.130">
    <property type="match status" value="1"/>
</dbReference>
<evidence type="ECO:0000256" key="17">
    <source>
        <dbReference type="PROSITE-ProRule" id="PRU00169"/>
    </source>
</evidence>
<dbReference type="Gene3D" id="3.30.450.20">
    <property type="entry name" value="PAS domain"/>
    <property type="match status" value="2"/>
</dbReference>
<evidence type="ECO:0000256" key="12">
    <source>
        <dbReference type="ARBA" id="ARBA00023012"/>
    </source>
</evidence>
<evidence type="ECO:0000256" key="6">
    <source>
        <dbReference type="ARBA" id="ARBA00022679"/>
    </source>
</evidence>
<feature type="modified residue" description="4-aspartylphosphate" evidence="17">
    <location>
        <position position="748"/>
    </location>
</feature>
<keyword evidence="5 17" id="KW-0597">Phosphoprotein</keyword>
<comment type="subcellular location">
    <subcellularLocation>
        <location evidence="2">Cell membrane</location>
        <topology evidence="2">Multi-pass membrane protein</topology>
    </subcellularLocation>
</comment>
<evidence type="ECO:0000259" key="22">
    <source>
        <dbReference type="PROSITE" id="PS50894"/>
    </source>
</evidence>
<dbReference type="InterPro" id="IPR008207">
    <property type="entry name" value="Sig_transdc_His_kin_Hpt_dom"/>
</dbReference>
<keyword evidence="4" id="KW-1003">Cell membrane</keyword>
<evidence type="ECO:0000256" key="1">
    <source>
        <dbReference type="ARBA" id="ARBA00000085"/>
    </source>
</evidence>
<dbReference type="Pfam" id="PF02518">
    <property type="entry name" value="HATPase_c"/>
    <property type="match status" value="1"/>
</dbReference>
<dbReference type="Gene3D" id="3.30.565.10">
    <property type="entry name" value="Histidine kinase-like ATPase, C-terminal domain"/>
    <property type="match status" value="1"/>
</dbReference>
<accession>A0A833MZY6</accession>
<comment type="subunit">
    <text evidence="14">At low DSF concentrations, interacts with RpfF.</text>
</comment>
<evidence type="ECO:0000259" key="20">
    <source>
        <dbReference type="PROSITE" id="PS50110"/>
    </source>
</evidence>
<dbReference type="PRINTS" id="PR00344">
    <property type="entry name" value="BCTRLSENSOR"/>
</dbReference>
<dbReference type="FunFam" id="1.10.287.130:FF:000002">
    <property type="entry name" value="Two-component osmosensing histidine kinase"/>
    <property type="match status" value="1"/>
</dbReference>
<evidence type="ECO:0000256" key="3">
    <source>
        <dbReference type="ARBA" id="ARBA00012438"/>
    </source>
</evidence>
<dbReference type="PANTHER" id="PTHR45339:SF1">
    <property type="entry name" value="HYBRID SIGNAL TRANSDUCTION HISTIDINE KINASE J"/>
    <property type="match status" value="1"/>
</dbReference>
<feature type="domain" description="Response regulatory" evidence="20">
    <location>
        <begin position="699"/>
        <end position="816"/>
    </location>
</feature>
<dbReference type="SMART" id="SM00091">
    <property type="entry name" value="PAS"/>
    <property type="match status" value="2"/>
</dbReference>
<keyword evidence="9" id="KW-0418">Kinase</keyword>
<dbReference type="InterPro" id="IPR000014">
    <property type="entry name" value="PAS"/>
</dbReference>
<dbReference type="InterPro" id="IPR036641">
    <property type="entry name" value="HPT_dom_sf"/>
</dbReference>
<dbReference type="InterPro" id="IPR036097">
    <property type="entry name" value="HisK_dim/P_sf"/>
</dbReference>
<dbReference type="SMART" id="SM00388">
    <property type="entry name" value="HisKA"/>
    <property type="match status" value="1"/>
</dbReference>
<sequence length="949" mass="108605">MLKAPIGKNEEERQKTLENFFVLDTDEEEVFNDITQLASAICQTPISLISLVDSERQWFKSSKGLCAKETPRDISFCGHAIQQKEIFEIQDARADARFFDNPFVTEPPHIRFYAGAPLIASNGHSIGTLCVIDSNPKILTDEQKRSLENLSKHIINILELRILNTNYYKINNHFNNIFQNITNAMVIQNKNGKFYDSNQAALNILEISSEQLKNMSSIFSNFTLIDEHENTYQDEDIPPKYSLKTGENQRNILIGLKNKSGKIRWIRMNISLIFIPKETKPIFVIYEFEDITAQKNMADEVKNIQKEILDQRIFLDIILQNIPSGIVVKDMKNDLRITIWNKGAENLLMLSADETLGKTAFELYPKKMAERALELDLKAFKTGNLIEIEAEELEIPNKEKMLLHTRKLPLITDLGEEPRYMLTIFDDVTEIYKAKEAALTAVKSKSEFLANMSHEIRTPMNGIIGMCRLLLESSPLPEQIERLKIIQNCGYLLLDLINNILDFSKIEAQKIEVENITFLIKNMIHEITELFSAQVNDKKLSLSYSQDLSVPEWISGDPTKIRQILMNLISNAIKFTQNGFVKISSNAKKIEDKKFKIEITVEDSGFGISKDAQHKLFKEFSQVDASSTRKFGGSGLGLAICKGLCEKMGGTIWVESDIGKGSKFIFNFIATQSDNSEVIIDEYSRKNIDKNLSEKHPLNILIAEDNKINQQVVFSFLEKLGYKADIAENGNKVLEYLKKRNYDLILMDCHMPELDGFETTKAINKKFKNKKRPRILALTASNLQADIDKCFASGMDGYISKPIILDVLIKNILDNKEQVNTELNHEKNIPNHLTNYISFNRKNFLTNFQGMNDLAIKTIDDFLIDLPKYISKIKKSIQKNDSKELEISAHTLNGILSYFYAEKSRYFVKKLEEMGQRKKLISAQEILTMLNLELVNLKKELIKLKKELS</sequence>
<keyword evidence="13" id="KW-0472">Membrane</keyword>
<dbReference type="GO" id="GO:0005524">
    <property type="term" value="F:ATP binding"/>
    <property type="evidence" value="ECO:0007669"/>
    <property type="project" value="UniProtKB-KW"/>
</dbReference>
<dbReference type="InterPro" id="IPR001789">
    <property type="entry name" value="Sig_transdc_resp-reg_receiver"/>
</dbReference>
<evidence type="ECO:0000256" key="10">
    <source>
        <dbReference type="ARBA" id="ARBA00022840"/>
    </source>
</evidence>
<dbReference type="PROSITE" id="PS50112">
    <property type="entry name" value="PAS"/>
    <property type="match status" value="1"/>
</dbReference>
<feature type="coiled-coil region" evidence="18">
    <location>
        <begin position="920"/>
        <end position="947"/>
    </location>
</feature>
<dbReference type="InterPro" id="IPR005467">
    <property type="entry name" value="His_kinase_dom"/>
</dbReference>
<evidence type="ECO:0000259" key="21">
    <source>
        <dbReference type="PROSITE" id="PS50112"/>
    </source>
</evidence>
<dbReference type="Gene3D" id="1.20.120.160">
    <property type="entry name" value="HPT domain"/>
    <property type="match status" value="1"/>
</dbReference>
<evidence type="ECO:0000313" key="24">
    <source>
        <dbReference type="Proteomes" id="UP000442694"/>
    </source>
</evidence>
<dbReference type="CDD" id="cd00130">
    <property type="entry name" value="PAS"/>
    <property type="match status" value="2"/>
</dbReference>
<dbReference type="PANTHER" id="PTHR45339">
    <property type="entry name" value="HYBRID SIGNAL TRANSDUCTION HISTIDINE KINASE J"/>
    <property type="match status" value="1"/>
</dbReference>
<evidence type="ECO:0000256" key="16">
    <source>
        <dbReference type="PROSITE-ProRule" id="PRU00110"/>
    </source>
</evidence>
<reference evidence="23 24" key="1">
    <citation type="submission" date="2019-10" db="EMBL/GenBank/DDBJ databases">
        <title>New genus of Silvanigrellaceae.</title>
        <authorList>
            <person name="Pitt A."/>
            <person name="Hahn M.W."/>
        </authorList>
    </citation>
    <scope>NUCLEOTIDE SEQUENCE [LARGE SCALE GENOMIC DNA]</scope>
    <source>
        <strain evidence="23 24">33A1-SZDP</strain>
    </source>
</reference>
<dbReference type="Pfam" id="PF00072">
    <property type="entry name" value="Response_reg"/>
    <property type="match status" value="1"/>
</dbReference>
<dbReference type="SUPFAM" id="SSF55781">
    <property type="entry name" value="GAF domain-like"/>
    <property type="match status" value="1"/>
</dbReference>
<evidence type="ECO:0000256" key="4">
    <source>
        <dbReference type="ARBA" id="ARBA00022475"/>
    </source>
</evidence>
<evidence type="ECO:0000256" key="13">
    <source>
        <dbReference type="ARBA" id="ARBA00023136"/>
    </source>
</evidence>
<comment type="catalytic activity">
    <reaction evidence="1">
        <text>ATP + protein L-histidine = ADP + protein N-phospho-L-histidine.</text>
        <dbReference type="EC" id="2.7.13.3"/>
    </reaction>
</comment>
<keyword evidence="7" id="KW-0812">Transmembrane</keyword>
<keyword evidence="6" id="KW-0808">Transferase</keyword>
<dbReference type="InterPro" id="IPR003661">
    <property type="entry name" value="HisK_dim/P_dom"/>
</dbReference>
<feature type="modified residue" description="Phosphohistidine" evidence="16">
    <location>
        <position position="890"/>
    </location>
</feature>
<dbReference type="PROSITE" id="PS50894">
    <property type="entry name" value="HPT"/>
    <property type="match status" value="1"/>
</dbReference>
<evidence type="ECO:0000256" key="14">
    <source>
        <dbReference type="ARBA" id="ARBA00064003"/>
    </source>
</evidence>
<dbReference type="EMBL" id="WFLN01000012">
    <property type="protein sequence ID" value="KAB8027383.1"/>
    <property type="molecule type" value="Genomic_DNA"/>
</dbReference>
<evidence type="ECO:0000256" key="5">
    <source>
        <dbReference type="ARBA" id="ARBA00022553"/>
    </source>
</evidence>
<name>A0A833MZY6_9BACT</name>
<evidence type="ECO:0000313" key="23">
    <source>
        <dbReference type="EMBL" id="KAB8027383.1"/>
    </source>
</evidence>
<dbReference type="Gene3D" id="3.30.450.40">
    <property type="match status" value="1"/>
</dbReference>
<keyword evidence="18" id="KW-0175">Coiled coil</keyword>
<dbReference type="SMART" id="SM00387">
    <property type="entry name" value="HATPase_c"/>
    <property type="match status" value="1"/>
</dbReference>
<comment type="caution">
    <text evidence="23">The sequence shown here is derived from an EMBL/GenBank/DDBJ whole genome shotgun (WGS) entry which is preliminary data.</text>
</comment>
<dbReference type="GO" id="GO:0005886">
    <property type="term" value="C:plasma membrane"/>
    <property type="evidence" value="ECO:0007669"/>
    <property type="project" value="UniProtKB-SubCell"/>
</dbReference>
<dbReference type="SUPFAM" id="SSF55785">
    <property type="entry name" value="PYP-like sensor domain (PAS domain)"/>
    <property type="match status" value="2"/>
</dbReference>
<dbReference type="Gene3D" id="3.40.50.2300">
    <property type="match status" value="1"/>
</dbReference>
<dbReference type="SUPFAM" id="SSF55874">
    <property type="entry name" value="ATPase domain of HSP90 chaperone/DNA topoisomerase II/histidine kinase"/>
    <property type="match status" value="1"/>
</dbReference>
<protein>
    <recommendedName>
        <fullName evidence="15">Sensory/regulatory protein RpfC</fullName>
        <ecNumber evidence="3">2.7.13.3</ecNumber>
    </recommendedName>
</protein>
<dbReference type="AlphaFoldDB" id="A0A833MZY6"/>
<feature type="domain" description="HPt" evidence="22">
    <location>
        <begin position="851"/>
        <end position="944"/>
    </location>
</feature>
<dbReference type="FunFam" id="3.30.565.10:FF:000010">
    <property type="entry name" value="Sensor histidine kinase RcsC"/>
    <property type="match status" value="1"/>
</dbReference>
<dbReference type="PROSITE" id="PS50110">
    <property type="entry name" value="RESPONSE_REGULATORY"/>
    <property type="match status" value="1"/>
</dbReference>
<evidence type="ECO:0000256" key="9">
    <source>
        <dbReference type="ARBA" id="ARBA00022777"/>
    </source>
</evidence>
<dbReference type="RefSeq" id="WP_152214054.1">
    <property type="nucleotide sequence ID" value="NZ_WFLN01000012.1"/>
</dbReference>
<dbReference type="Pfam" id="PF00512">
    <property type="entry name" value="HisKA"/>
    <property type="match status" value="1"/>
</dbReference>
<dbReference type="GO" id="GO:0000155">
    <property type="term" value="F:phosphorelay sensor kinase activity"/>
    <property type="evidence" value="ECO:0007669"/>
    <property type="project" value="InterPro"/>
</dbReference>
<dbReference type="Proteomes" id="UP000442694">
    <property type="component" value="Unassembled WGS sequence"/>
</dbReference>
<dbReference type="CDD" id="cd17546">
    <property type="entry name" value="REC_hyHK_CKI1_RcsC-like"/>
    <property type="match status" value="1"/>
</dbReference>
<dbReference type="InterPro" id="IPR004358">
    <property type="entry name" value="Sig_transdc_His_kin-like_C"/>
</dbReference>
<feature type="domain" description="PAS" evidence="21">
    <location>
        <begin position="311"/>
        <end position="364"/>
    </location>
</feature>
<evidence type="ECO:0000256" key="11">
    <source>
        <dbReference type="ARBA" id="ARBA00022989"/>
    </source>
</evidence>
<dbReference type="InterPro" id="IPR011006">
    <property type="entry name" value="CheY-like_superfamily"/>
</dbReference>
<dbReference type="SUPFAM" id="SSF47384">
    <property type="entry name" value="Homodimeric domain of signal transducing histidine kinase"/>
    <property type="match status" value="1"/>
</dbReference>
<dbReference type="InterPro" id="IPR003018">
    <property type="entry name" value="GAF"/>
</dbReference>
<dbReference type="InterPro" id="IPR035965">
    <property type="entry name" value="PAS-like_dom_sf"/>
</dbReference>
<dbReference type="InterPro" id="IPR013656">
    <property type="entry name" value="PAS_4"/>
</dbReference>
<dbReference type="CDD" id="cd00082">
    <property type="entry name" value="HisKA"/>
    <property type="match status" value="1"/>
</dbReference>
<evidence type="ECO:0000256" key="8">
    <source>
        <dbReference type="ARBA" id="ARBA00022741"/>
    </source>
</evidence>
<feature type="domain" description="Histidine kinase" evidence="19">
    <location>
        <begin position="451"/>
        <end position="672"/>
    </location>
</feature>
<gene>
    <name evidence="23" type="ORF">GCL57_14395</name>
</gene>
<dbReference type="InterPro" id="IPR003594">
    <property type="entry name" value="HATPase_dom"/>
</dbReference>
<dbReference type="PROSITE" id="PS50109">
    <property type="entry name" value="HIS_KIN"/>
    <property type="match status" value="1"/>
</dbReference>
<dbReference type="Pfam" id="PF08448">
    <property type="entry name" value="PAS_4"/>
    <property type="match status" value="1"/>
</dbReference>